<protein>
    <submittedName>
        <fullName evidence="2">Uncharacterized protein</fullName>
    </submittedName>
</protein>
<reference evidence="2 3" key="1">
    <citation type="submission" date="2024-04" db="EMBL/GenBank/DDBJ databases">
        <authorList>
            <person name="Waldvogel A.-M."/>
            <person name="Schoenle A."/>
        </authorList>
    </citation>
    <scope>NUCLEOTIDE SEQUENCE [LARGE SCALE GENOMIC DNA]</scope>
</reference>
<sequence>MPGGSAEVKEGGGPYESGRGVKSPHRVSPLRPGPSAPAPLISPSLMGACVVLVGQGEGPEKSSREAPPCACKQGTTPLMPPEHKQYLLLLRHSIGLDHIQIQQD</sequence>
<feature type="region of interest" description="Disordered" evidence="1">
    <location>
        <begin position="56"/>
        <end position="76"/>
    </location>
</feature>
<feature type="region of interest" description="Disordered" evidence="1">
    <location>
        <begin position="1"/>
        <end position="41"/>
    </location>
</feature>
<gene>
    <name evidence="2" type="ORF">KC01_LOCUS25503</name>
</gene>
<organism evidence="2 3">
    <name type="scientific">Knipowitschia caucasica</name>
    <name type="common">Caucasian dwarf goby</name>
    <name type="synonym">Pomatoschistus caucasicus</name>
    <dbReference type="NCBI Taxonomy" id="637954"/>
    <lineage>
        <taxon>Eukaryota</taxon>
        <taxon>Metazoa</taxon>
        <taxon>Chordata</taxon>
        <taxon>Craniata</taxon>
        <taxon>Vertebrata</taxon>
        <taxon>Euteleostomi</taxon>
        <taxon>Actinopterygii</taxon>
        <taxon>Neopterygii</taxon>
        <taxon>Teleostei</taxon>
        <taxon>Neoteleostei</taxon>
        <taxon>Acanthomorphata</taxon>
        <taxon>Gobiaria</taxon>
        <taxon>Gobiiformes</taxon>
        <taxon>Gobioidei</taxon>
        <taxon>Gobiidae</taxon>
        <taxon>Gobiinae</taxon>
        <taxon>Knipowitschia</taxon>
    </lineage>
</organism>
<accession>A0AAV2L654</accession>
<proteinExistence type="predicted"/>
<dbReference type="Proteomes" id="UP001497482">
    <property type="component" value="Chromosome 21"/>
</dbReference>
<evidence type="ECO:0000313" key="3">
    <source>
        <dbReference type="Proteomes" id="UP001497482"/>
    </source>
</evidence>
<evidence type="ECO:0000313" key="2">
    <source>
        <dbReference type="EMBL" id="CAL1596901.1"/>
    </source>
</evidence>
<keyword evidence="3" id="KW-1185">Reference proteome</keyword>
<name>A0AAV2L654_KNICA</name>
<evidence type="ECO:0000256" key="1">
    <source>
        <dbReference type="SAM" id="MobiDB-lite"/>
    </source>
</evidence>
<dbReference type="AlphaFoldDB" id="A0AAV2L654"/>
<dbReference type="EMBL" id="OZ035843">
    <property type="protein sequence ID" value="CAL1596901.1"/>
    <property type="molecule type" value="Genomic_DNA"/>
</dbReference>